<gene>
    <name evidence="10" type="ORF">CHIRRI_LOCUS431</name>
</gene>
<dbReference type="Proteomes" id="UP001153620">
    <property type="component" value="Chromosome 1"/>
</dbReference>
<dbReference type="CDD" id="cd00637">
    <property type="entry name" value="7tm_classA_rhodopsin-like"/>
    <property type="match status" value="1"/>
</dbReference>
<evidence type="ECO:0000256" key="4">
    <source>
        <dbReference type="ARBA" id="ARBA00023040"/>
    </source>
</evidence>
<keyword evidence="3 8" id="KW-1133">Transmembrane helix</keyword>
<evidence type="ECO:0000256" key="2">
    <source>
        <dbReference type="ARBA" id="ARBA00022692"/>
    </source>
</evidence>
<accession>A0A9N9RIV6</accession>
<evidence type="ECO:0000256" key="3">
    <source>
        <dbReference type="ARBA" id="ARBA00022989"/>
    </source>
</evidence>
<sequence length="321" mass="37356">MIEEDDYNIVSDIEELEWEYFDRRPVALAFHVIIGITISFTGFIGNLIIFVMKLKKRRDRNGIVILILNVTLMLLIASFLLILFIIDDTHHDSTGYMQCLVRNFLQQFSFTSKLFSYIALIIVARFYPKLSTRNGMCLVVIIWLVACLYGYPHYDYEIALVPLNDGNWKSVCAPIIYQGHEHSYARYLITMFTFQHVVPAIVYIAILITTFNWEKNANSSQNRNIFLYAATLGFVCNLSFVPVMVIIMELYLSIEVNYGWLIIMSYLSHILIVLNPIVYFYFDKGLFKEVCEIYRVIDLKLNGEEDPESMESEDTLRIINS</sequence>
<proteinExistence type="predicted"/>
<evidence type="ECO:0000256" key="8">
    <source>
        <dbReference type="SAM" id="Phobius"/>
    </source>
</evidence>
<feature type="transmembrane region" description="Helical" evidence="8">
    <location>
        <begin position="136"/>
        <end position="154"/>
    </location>
</feature>
<dbReference type="InterPro" id="IPR017452">
    <property type="entry name" value="GPCR_Rhodpsn_7TM"/>
</dbReference>
<feature type="domain" description="G-protein coupled receptors family 1 profile" evidence="9">
    <location>
        <begin position="45"/>
        <end position="279"/>
    </location>
</feature>
<dbReference type="PANTHER" id="PTHR24238">
    <property type="entry name" value="G-PROTEIN COUPLED RECEPTOR"/>
    <property type="match status" value="1"/>
</dbReference>
<keyword evidence="6" id="KW-0675">Receptor</keyword>
<comment type="subcellular location">
    <subcellularLocation>
        <location evidence="1">Membrane</location>
        <topology evidence="1">Multi-pass membrane protein</topology>
    </subcellularLocation>
</comment>
<keyword evidence="4" id="KW-0297">G-protein coupled receptor</keyword>
<dbReference type="PROSITE" id="PS50262">
    <property type="entry name" value="G_PROTEIN_RECEP_F1_2"/>
    <property type="match status" value="1"/>
</dbReference>
<evidence type="ECO:0000259" key="9">
    <source>
        <dbReference type="PROSITE" id="PS50262"/>
    </source>
</evidence>
<keyword evidence="5 8" id="KW-0472">Membrane</keyword>
<dbReference type="GO" id="GO:0004930">
    <property type="term" value="F:G protein-coupled receptor activity"/>
    <property type="evidence" value="ECO:0007669"/>
    <property type="project" value="UniProtKB-KW"/>
</dbReference>
<dbReference type="AlphaFoldDB" id="A0A9N9RIV6"/>
<keyword evidence="11" id="KW-1185">Reference proteome</keyword>
<organism evidence="10 11">
    <name type="scientific">Chironomus riparius</name>
    <dbReference type="NCBI Taxonomy" id="315576"/>
    <lineage>
        <taxon>Eukaryota</taxon>
        <taxon>Metazoa</taxon>
        <taxon>Ecdysozoa</taxon>
        <taxon>Arthropoda</taxon>
        <taxon>Hexapoda</taxon>
        <taxon>Insecta</taxon>
        <taxon>Pterygota</taxon>
        <taxon>Neoptera</taxon>
        <taxon>Endopterygota</taxon>
        <taxon>Diptera</taxon>
        <taxon>Nematocera</taxon>
        <taxon>Chironomoidea</taxon>
        <taxon>Chironomidae</taxon>
        <taxon>Chironominae</taxon>
        <taxon>Chironomus</taxon>
    </lineage>
</organism>
<name>A0A9N9RIV6_9DIPT</name>
<evidence type="ECO:0000256" key="5">
    <source>
        <dbReference type="ARBA" id="ARBA00023136"/>
    </source>
</evidence>
<dbReference type="OrthoDB" id="10636283at2759"/>
<evidence type="ECO:0000313" key="11">
    <source>
        <dbReference type="Proteomes" id="UP001153620"/>
    </source>
</evidence>
<dbReference type="SUPFAM" id="SSF81321">
    <property type="entry name" value="Family A G protein-coupled receptor-like"/>
    <property type="match status" value="1"/>
</dbReference>
<feature type="transmembrane region" description="Helical" evidence="8">
    <location>
        <begin position="258"/>
        <end position="282"/>
    </location>
</feature>
<reference evidence="10" key="1">
    <citation type="submission" date="2022-01" db="EMBL/GenBank/DDBJ databases">
        <authorList>
            <person name="King R."/>
        </authorList>
    </citation>
    <scope>NUCLEOTIDE SEQUENCE</scope>
</reference>
<keyword evidence="7" id="KW-0807">Transducer</keyword>
<feature type="transmembrane region" description="Helical" evidence="8">
    <location>
        <begin position="225"/>
        <end position="252"/>
    </location>
</feature>
<reference evidence="10" key="2">
    <citation type="submission" date="2022-10" db="EMBL/GenBank/DDBJ databases">
        <authorList>
            <consortium name="ENA_rothamsted_submissions"/>
            <consortium name="culmorum"/>
            <person name="King R."/>
        </authorList>
    </citation>
    <scope>NUCLEOTIDE SEQUENCE</scope>
</reference>
<feature type="transmembrane region" description="Helical" evidence="8">
    <location>
        <begin position="106"/>
        <end position="124"/>
    </location>
</feature>
<feature type="transmembrane region" description="Helical" evidence="8">
    <location>
        <begin position="28"/>
        <end position="51"/>
    </location>
</feature>
<protein>
    <recommendedName>
        <fullName evidence="9">G-protein coupled receptors family 1 profile domain-containing protein</fullName>
    </recommendedName>
</protein>
<evidence type="ECO:0000256" key="7">
    <source>
        <dbReference type="ARBA" id="ARBA00023224"/>
    </source>
</evidence>
<keyword evidence="2 8" id="KW-0812">Transmembrane</keyword>
<evidence type="ECO:0000256" key="6">
    <source>
        <dbReference type="ARBA" id="ARBA00023170"/>
    </source>
</evidence>
<feature type="transmembrane region" description="Helical" evidence="8">
    <location>
        <begin position="187"/>
        <end position="213"/>
    </location>
</feature>
<evidence type="ECO:0000256" key="1">
    <source>
        <dbReference type="ARBA" id="ARBA00004141"/>
    </source>
</evidence>
<dbReference type="EMBL" id="OU895877">
    <property type="protein sequence ID" value="CAG9797432.1"/>
    <property type="molecule type" value="Genomic_DNA"/>
</dbReference>
<dbReference type="Gene3D" id="1.20.1070.10">
    <property type="entry name" value="Rhodopsin 7-helix transmembrane proteins"/>
    <property type="match status" value="1"/>
</dbReference>
<evidence type="ECO:0000313" key="10">
    <source>
        <dbReference type="EMBL" id="CAG9797432.1"/>
    </source>
</evidence>
<feature type="transmembrane region" description="Helical" evidence="8">
    <location>
        <begin position="63"/>
        <end position="86"/>
    </location>
</feature>
<dbReference type="GO" id="GO:0016020">
    <property type="term" value="C:membrane"/>
    <property type="evidence" value="ECO:0007669"/>
    <property type="project" value="UniProtKB-SubCell"/>
</dbReference>